<dbReference type="AlphaFoldDB" id="A0A1I2KBK3"/>
<comment type="similarity">
    <text evidence="1">Belongs to the AHA1 family.</text>
</comment>
<feature type="domain" description="Activator of Hsp90 ATPase homologue 1/2-like C-terminal" evidence="2">
    <location>
        <begin position="11"/>
        <end position="144"/>
    </location>
</feature>
<evidence type="ECO:0000256" key="1">
    <source>
        <dbReference type="ARBA" id="ARBA00006817"/>
    </source>
</evidence>
<dbReference type="InterPro" id="IPR023393">
    <property type="entry name" value="START-like_dom_sf"/>
</dbReference>
<proteinExistence type="inferred from homology"/>
<dbReference type="CDD" id="cd08897">
    <property type="entry name" value="SRPBCC_CalC_Aha1-like_4"/>
    <property type="match status" value="1"/>
</dbReference>
<gene>
    <name evidence="3" type="ORF">SAMN04488033_102207</name>
</gene>
<accession>A0A1I2KBK3</accession>
<evidence type="ECO:0000313" key="3">
    <source>
        <dbReference type="EMBL" id="SFF63669.1"/>
    </source>
</evidence>
<organism evidence="3 4">
    <name type="scientific">Salegentibacter agarivorans</name>
    <dbReference type="NCBI Taxonomy" id="345907"/>
    <lineage>
        <taxon>Bacteria</taxon>
        <taxon>Pseudomonadati</taxon>
        <taxon>Bacteroidota</taxon>
        <taxon>Flavobacteriia</taxon>
        <taxon>Flavobacteriales</taxon>
        <taxon>Flavobacteriaceae</taxon>
        <taxon>Salegentibacter</taxon>
    </lineage>
</organism>
<feature type="domain" description="Activator of Hsp90 ATPase homologue 1/2-like C-terminal" evidence="2">
    <location>
        <begin position="161"/>
        <end position="284"/>
    </location>
</feature>
<dbReference type="Proteomes" id="UP000199116">
    <property type="component" value="Unassembled WGS sequence"/>
</dbReference>
<dbReference type="SUPFAM" id="SSF55961">
    <property type="entry name" value="Bet v1-like"/>
    <property type="match status" value="2"/>
</dbReference>
<evidence type="ECO:0000313" key="4">
    <source>
        <dbReference type="Proteomes" id="UP000199116"/>
    </source>
</evidence>
<dbReference type="CDD" id="cd07814">
    <property type="entry name" value="SRPBCC_CalC_Aha1-like"/>
    <property type="match status" value="1"/>
</dbReference>
<dbReference type="Gene3D" id="3.30.530.20">
    <property type="match status" value="2"/>
</dbReference>
<evidence type="ECO:0000259" key="2">
    <source>
        <dbReference type="Pfam" id="PF08327"/>
    </source>
</evidence>
<protein>
    <submittedName>
        <fullName evidence="3">Uncharacterized conserved protein YndB, AHSA1/START domain</fullName>
    </submittedName>
</protein>
<dbReference type="Pfam" id="PF08327">
    <property type="entry name" value="AHSA1"/>
    <property type="match status" value="2"/>
</dbReference>
<sequence length="287" mass="33228">MERKEFTSTINASREKVWEALWSDETYSKWTAPFSEGSRAKSDWEEGSKVYFLNADGEGMVALIYKRKDPEIMNFKHIGMVDKNGNEDYESEKVKSWAGLMENYRLEDKNGKTILTVTMDLKAEYKDYFLKTWPKALEKLKEIAENDSQMKNPITISAIVNAPVEKVWEVWNTPEHIENWNAASDDWHTTSAKNNLKKGGKISYRMEAKDGSTGFDFEGIYSEVKPNKSLSFKLSDGRKVSVNFNEKDNNTLIEESFEAENQNSRQMQQEGWQAILNNFKKYAENLK</sequence>
<name>A0A1I2KBK3_9FLAO</name>
<reference evidence="4" key="1">
    <citation type="submission" date="2016-10" db="EMBL/GenBank/DDBJ databases">
        <authorList>
            <person name="Varghese N."/>
            <person name="Submissions S."/>
        </authorList>
    </citation>
    <scope>NUCLEOTIDE SEQUENCE [LARGE SCALE GENOMIC DNA]</scope>
    <source>
        <strain evidence="4">DSM 23515</strain>
    </source>
</reference>
<dbReference type="InterPro" id="IPR013538">
    <property type="entry name" value="ASHA1/2-like_C"/>
</dbReference>
<dbReference type="RefSeq" id="WP_083634177.1">
    <property type="nucleotide sequence ID" value="NZ_FOOH01000002.1"/>
</dbReference>
<keyword evidence="4" id="KW-1185">Reference proteome</keyword>
<dbReference type="EMBL" id="FOOH01000002">
    <property type="protein sequence ID" value="SFF63669.1"/>
    <property type="molecule type" value="Genomic_DNA"/>
</dbReference>